<evidence type="ECO:0000256" key="1">
    <source>
        <dbReference type="SAM" id="Phobius"/>
    </source>
</evidence>
<gene>
    <name evidence="2" type="ORF">C1645_157429</name>
</gene>
<accession>A0A397T0G6</accession>
<comment type="caution">
    <text evidence="2">The sequence shown here is derived from an EMBL/GenBank/DDBJ whole genome shotgun (WGS) entry which is preliminary data.</text>
</comment>
<feature type="transmembrane region" description="Helical" evidence="1">
    <location>
        <begin position="20"/>
        <end position="39"/>
    </location>
</feature>
<name>A0A397T0G6_9GLOM</name>
<organism evidence="2 3">
    <name type="scientific">Glomus cerebriforme</name>
    <dbReference type="NCBI Taxonomy" id="658196"/>
    <lineage>
        <taxon>Eukaryota</taxon>
        <taxon>Fungi</taxon>
        <taxon>Fungi incertae sedis</taxon>
        <taxon>Mucoromycota</taxon>
        <taxon>Glomeromycotina</taxon>
        <taxon>Glomeromycetes</taxon>
        <taxon>Glomerales</taxon>
        <taxon>Glomeraceae</taxon>
        <taxon>Glomus</taxon>
    </lineage>
</organism>
<dbReference type="Proteomes" id="UP000265703">
    <property type="component" value="Unassembled WGS sequence"/>
</dbReference>
<sequence>MHNKLTTQNSKKSSKSSIHLLRCFLPKIFKFFFFFRFFIQKLFALPFEISSNNHIHDHYGYYWNPRIFSILIVCKSFEIIFLK</sequence>
<dbReference type="EMBL" id="QKYT01000183">
    <property type="protein sequence ID" value="RIA90386.1"/>
    <property type="molecule type" value="Genomic_DNA"/>
</dbReference>
<keyword evidence="1" id="KW-0812">Transmembrane</keyword>
<evidence type="ECO:0000313" key="3">
    <source>
        <dbReference type="Proteomes" id="UP000265703"/>
    </source>
</evidence>
<evidence type="ECO:0000313" key="2">
    <source>
        <dbReference type="EMBL" id="RIA90386.1"/>
    </source>
</evidence>
<protein>
    <submittedName>
        <fullName evidence="2">Uncharacterized protein</fullName>
    </submittedName>
</protein>
<dbReference type="AlphaFoldDB" id="A0A397T0G6"/>
<keyword evidence="1" id="KW-0472">Membrane</keyword>
<feature type="transmembrane region" description="Helical" evidence="1">
    <location>
        <begin position="59"/>
        <end position="82"/>
    </location>
</feature>
<proteinExistence type="predicted"/>
<keyword evidence="1" id="KW-1133">Transmembrane helix</keyword>
<reference evidence="2 3" key="1">
    <citation type="submission" date="2018-06" db="EMBL/GenBank/DDBJ databases">
        <title>Comparative genomics reveals the genomic features of Rhizophagus irregularis, R. cerebriforme, R. diaphanum and Gigaspora rosea, and their symbiotic lifestyle signature.</title>
        <authorList>
            <person name="Morin E."/>
            <person name="San Clemente H."/>
            <person name="Chen E.C.H."/>
            <person name="De La Providencia I."/>
            <person name="Hainaut M."/>
            <person name="Kuo A."/>
            <person name="Kohler A."/>
            <person name="Murat C."/>
            <person name="Tang N."/>
            <person name="Roy S."/>
            <person name="Loubradou J."/>
            <person name="Henrissat B."/>
            <person name="Grigoriev I.V."/>
            <person name="Corradi N."/>
            <person name="Roux C."/>
            <person name="Martin F.M."/>
        </authorList>
    </citation>
    <scope>NUCLEOTIDE SEQUENCE [LARGE SCALE GENOMIC DNA]</scope>
    <source>
        <strain evidence="2 3">DAOM 227022</strain>
    </source>
</reference>
<keyword evidence="3" id="KW-1185">Reference proteome</keyword>